<evidence type="ECO:0000256" key="3">
    <source>
        <dbReference type="ARBA" id="ARBA00022617"/>
    </source>
</evidence>
<dbReference type="SUPFAM" id="SSF48264">
    <property type="entry name" value="Cytochrome P450"/>
    <property type="match status" value="1"/>
</dbReference>
<comment type="cofactor">
    <cofactor evidence="1 7">
        <name>heme</name>
        <dbReference type="ChEBI" id="CHEBI:30413"/>
    </cofactor>
</comment>
<reference evidence="10" key="1">
    <citation type="submission" date="2011-11" db="EMBL/GenBank/DDBJ databases">
        <title>The Genome Sequence of Fusarium oxysporum Cotton.</title>
        <authorList>
            <consortium name="The Broad Institute Genome Sequencing Platform"/>
            <person name="Ma L.-J."/>
            <person name="Gale L.R."/>
            <person name="Schwartz D.C."/>
            <person name="Zhou S."/>
            <person name="Corby-Kistler H."/>
            <person name="Young S.K."/>
            <person name="Zeng Q."/>
            <person name="Gargeya S."/>
            <person name="Fitzgerald M."/>
            <person name="Haas B."/>
            <person name="Abouelleil A."/>
            <person name="Alvarado L."/>
            <person name="Arachchi H.M."/>
            <person name="Berlin A."/>
            <person name="Brown A."/>
            <person name="Chapman S.B."/>
            <person name="Chen Z."/>
            <person name="Dunbar C."/>
            <person name="Freedman E."/>
            <person name="Gearin G."/>
            <person name="Goldberg J."/>
            <person name="Griggs A."/>
            <person name="Gujja S."/>
            <person name="Heiman D."/>
            <person name="Howarth C."/>
            <person name="Larson L."/>
            <person name="Lui A."/>
            <person name="MacDonald P.J.P."/>
            <person name="Montmayeur A."/>
            <person name="Murphy C."/>
            <person name="Neiman D."/>
            <person name="Pearson M."/>
            <person name="Priest M."/>
            <person name="Roberts A."/>
            <person name="Saif S."/>
            <person name="Shea T."/>
            <person name="Shenoy N."/>
            <person name="Sisk P."/>
            <person name="Stolte C."/>
            <person name="Sykes S."/>
            <person name="Wortman J."/>
            <person name="Nusbaum C."/>
            <person name="Birren B."/>
        </authorList>
    </citation>
    <scope>NUCLEOTIDE SEQUENCE [LARGE SCALE GENOMIC DNA]</scope>
    <source>
        <strain evidence="10">25433</strain>
    </source>
</reference>
<protein>
    <recommendedName>
        <fullName evidence="11">Pisatin demethylase</fullName>
    </recommendedName>
</protein>
<evidence type="ECO:0000256" key="7">
    <source>
        <dbReference type="PIRSR" id="PIRSR602403-1"/>
    </source>
</evidence>
<sequence>MITQSSPTELSYVGTAVVLFAVLLWWIISALTSPLRPYPGPLFAKWTNLWRLYQVRTQKYQWTIQDLHKKYGPIIRIGPNLLDLDYPELIKIIYGTDHRWLKTQFYLNNSSMVDGKIKHNLFSTTSPAEHAQMKKPMAKYYSSSNVLTMEVKMNQVIEELCKQIDNRFLEDDKSFDLAEWLGLYTWDMIGSLTFSQPFGYMKKGHDFDGTIIASALSVDYFAQIGQMPFLDWLLNKNPMVRIGPPDMSHVTHFSIAQLQRRLEQQEQRKSSEEPDFLDYFIDGMKSNPDSVDAKLVLNFLLANVLAGADTTVIALRAIFDFLLQNQHAMNKLKSEILTLGFHDAEAVPYSRARSLPYLDAVIRESLRMHPSVAMPLERYVPNTGLTLPDGSFVPPGASVGLNPYIIGRNDKVWGKNADEFRPDRWLKAEDESEEEYQRRLRKMNGADLTFGGGSRICIGRHIALIQIYKAVATLVSRYDIQLADQNVRMKIISGWFPRQTGLFVRMRKRSEMGKV</sequence>
<dbReference type="Proteomes" id="UP000030701">
    <property type="component" value="Unassembled WGS sequence"/>
</dbReference>
<dbReference type="PRINTS" id="PR00385">
    <property type="entry name" value="P450"/>
</dbReference>
<dbReference type="OrthoDB" id="3934656at2759"/>
<keyword evidence="9" id="KW-0812">Transmembrane</keyword>
<dbReference type="GO" id="GO:0016705">
    <property type="term" value="F:oxidoreductase activity, acting on paired donors, with incorporation or reduction of molecular oxygen"/>
    <property type="evidence" value="ECO:0007669"/>
    <property type="project" value="InterPro"/>
</dbReference>
<evidence type="ECO:0008006" key="11">
    <source>
        <dbReference type="Google" id="ProtNLM"/>
    </source>
</evidence>
<dbReference type="PRINTS" id="PR00465">
    <property type="entry name" value="EP450IV"/>
</dbReference>
<proteinExistence type="inferred from homology"/>
<dbReference type="InterPro" id="IPR050121">
    <property type="entry name" value="Cytochrome_P450_monoxygenase"/>
</dbReference>
<keyword evidence="8" id="KW-0560">Oxidoreductase</keyword>
<evidence type="ECO:0000256" key="4">
    <source>
        <dbReference type="ARBA" id="ARBA00022723"/>
    </source>
</evidence>
<dbReference type="PROSITE" id="PS00086">
    <property type="entry name" value="CYTOCHROME_P450"/>
    <property type="match status" value="1"/>
</dbReference>
<keyword evidence="3 7" id="KW-0349">Heme</keyword>
<evidence type="ECO:0000256" key="2">
    <source>
        <dbReference type="ARBA" id="ARBA00010617"/>
    </source>
</evidence>
<keyword evidence="5 7" id="KW-0408">Iron</keyword>
<dbReference type="AlphaFoldDB" id="X0LFN9"/>
<organism evidence="10">
    <name type="scientific">Fusarium oxysporum f. sp. vasinfectum 25433</name>
    <dbReference type="NCBI Taxonomy" id="1089449"/>
    <lineage>
        <taxon>Eukaryota</taxon>
        <taxon>Fungi</taxon>
        <taxon>Dikarya</taxon>
        <taxon>Ascomycota</taxon>
        <taxon>Pezizomycotina</taxon>
        <taxon>Sordariomycetes</taxon>
        <taxon>Hypocreomycetidae</taxon>
        <taxon>Hypocreales</taxon>
        <taxon>Nectriaceae</taxon>
        <taxon>Fusarium</taxon>
        <taxon>Fusarium oxysporum species complex</taxon>
    </lineage>
</organism>
<dbReference type="HOGENOM" id="CLU_001570_14_0_1"/>
<keyword evidence="4 7" id="KW-0479">Metal-binding</keyword>
<dbReference type="Gene3D" id="1.10.630.10">
    <property type="entry name" value="Cytochrome P450"/>
    <property type="match status" value="1"/>
</dbReference>
<dbReference type="InterPro" id="IPR017972">
    <property type="entry name" value="Cyt_P450_CS"/>
</dbReference>
<reference evidence="10" key="2">
    <citation type="submission" date="2012-05" db="EMBL/GenBank/DDBJ databases">
        <title>The Genome Annotation of Fusarium oxysporum Cotton.</title>
        <authorList>
            <consortium name="The Broad Institute Genomics Platform"/>
            <person name="Ma L.-J."/>
            <person name="Corby-Kistler H."/>
            <person name="Broz K."/>
            <person name="Gale L.R."/>
            <person name="Jonkers W."/>
            <person name="O'Donnell K."/>
            <person name="Ploetz R."/>
            <person name="Steinberg C."/>
            <person name="Schwartz D.C."/>
            <person name="VanEtten H."/>
            <person name="Zhou S."/>
            <person name="Young S.K."/>
            <person name="Zeng Q."/>
            <person name="Gargeya S."/>
            <person name="Fitzgerald M."/>
            <person name="Abouelleil A."/>
            <person name="Alvarado L."/>
            <person name="Chapman S.B."/>
            <person name="Gainer-Dewar J."/>
            <person name="Goldberg J."/>
            <person name="Griggs A."/>
            <person name="Gujja S."/>
            <person name="Hansen M."/>
            <person name="Howarth C."/>
            <person name="Imamovic A."/>
            <person name="Ireland A."/>
            <person name="Larimer J."/>
            <person name="McCowan C."/>
            <person name="Murphy C."/>
            <person name="Pearson M."/>
            <person name="Poon T.W."/>
            <person name="Priest M."/>
            <person name="Roberts A."/>
            <person name="Saif S."/>
            <person name="Shea T."/>
            <person name="Sykes S."/>
            <person name="Wortman J."/>
            <person name="Nusbaum C."/>
            <person name="Birren B."/>
        </authorList>
    </citation>
    <scope>NUCLEOTIDE SEQUENCE</scope>
    <source>
        <strain evidence="10">25433</strain>
    </source>
</reference>
<dbReference type="InterPro" id="IPR001128">
    <property type="entry name" value="Cyt_P450"/>
</dbReference>
<keyword evidence="6 8" id="KW-0503">Monooxygenase</keyword>
<feature type="binding site" description="axial binding residue" evidence="7">
    <location>
        <position position="457"/>
    </location>
    <ligand>
        <name>heme</name>
        <dbReference type="ChEBI" id="CHEBI:30413"/>
    </ligand>
    <ligandPart>
        <name>Fe</name>
        <dbReference type="ChEBI" id="CHEBI:18248"/>
    </ligandPart>
</feature>
<evidence type="ECO:0000256" key="6">
    <source>
        <dbReference type="ARBA" id="ARBA00023033"/>
    </source>
</evidence>
<dbReference type="PANTHER" id="PTHR24305">
    <property type="entry name" value="CYTOCHROME P450"/>
    <property type="match status" value="1"/>
</dbReference>
<dbReference type="GO" id="GO:0020037">
    <property type="term" value="F:heme binding"/>
    <property type="evidence" value="ECO:0007669"/>
    <property type="project" value="InterPro"/>
</dbReference>
<evidence type="ECO:0000256" key="5">
    <source>
        <dbReference type="ARBA" id="ARBA00023004"/>
    </source>
</evidence>
<name>X0LFN9_FUSOX</name>
<comment type="similarity">
    <text evidence="2 8">Belongs to the cytochrome P450 family.</text>
</comment>
<accession>X0LFN9</accession>
<keyword evidence="9" id="KW-0472">Membrane</keyword>
<evidence type="ECO:0000313" key="10">
    <source>
        <dbReference type="EMBL" id="EXM19826.1"/>
    </source>
</evidence>
<dbReference type="PANTHER" id="PTHR24305:SF232">
    <property type="entry name" value="P450, PUTATIVE (EUROFUNG)-RELATED"/>
    <property type="match status" value="1"/>
</dbReference>
<evidence type="ECO:0000256" key="1">
    <source>
        <dbReference type="ARBA" id="ARBA00001971"/>
    </source>
</evidence>
<dbReference type="InterPro" id="IPR002403">
    <property type="entry name" value="Cyt_P450_E_grp-IV"/>
</dbReference>
<dbReference type="InterPro" id="IPR036396">
    <property type="entry name" value="Cyt_P450_sf"/>
</dbReference>
<dbReference type="GO" id="GO:0004497">
    <property type="term" value="F:monooxygenase activity"/>
    <property type="evidence" value="ECO:0007669"/>
    <property type="project" value="UniProtKB-KW"/>
</dbReference>
<dbReference type="Pfam" id="PF00067">
    <property type="entry name" value="p450"/>
    <property type="match status" value="1"/>
</dbReference>
<dbReference type="EMBL" id="JH657959">
    <property type="protein sequence ID" value="EXM19826.1"/>
    <property type="molecule type" value="Genomic_DNA"/>
</dbReference>
<dbReference type="CDD" id="cd11060">
    <property type="entry name" value="CYP57A1-like"/>
    <property type="match status" value="1"/>
</dbReference>
<keyword evidence="9" id="KW-1133">Transmembrane helix</keyword>
<evidence type="ECO:0000256" key="9">
    <source>
        <dbReference type="SAM" id="Phobius"/>
    </source>
</evidence>
<evidence type="ECO:0000256" key="8">
    <source>
        <dbReference type="RuleBase" id="RU000461"/>
    </source>
</evidence>
<dbReference type="GO" id="GO:0005506">
    <property type="term" value="F:iron ion binding"/>
    <property type="evidence" value="ECO:0007669"/>
    <property type="project" value="InterPro"/>
</dbReference>
<feature type="transmembrane region" description="Helical" evidence="9">
    <location>
        <begin position="12"/>
        <end position="31"/>
    </location>
</feature>
<gene>
    <name evidence="10" type="ORF">FOTG_12269</name>
</gene>